<dbReference type="Proteomes" id="UP001528673">
    <property type="component" value="Unassembled WGS sequence"/>
</dbReference>
<gene>
    <name evidence="2" type="ORF">PSQ40_13490</name>
</gene>
<organism evidence="2 3">
    <name type="scientific">Curvibacter cyanobacteriorum</name>
    <dbReference type="NCBI Taxonomy" id="3026422"/>
    <lineage>
        <taxon>Bacteria</taxon>
        <taxon>Pseudomonadati</taxon>
        <taxon>Pseudomonadota</taxon>
        <taxon>Betaproteobacteria</taxon>
        <taxon>Burkholderiales</taxon>
        <taxon>Comamonadaceae</taxon>
        <taxon>Curvibacter</taxon>
    </lineage>
</organism>
<proteinExistence type="predicted"/>
<dbReference type="NCBIfam" id="TIGR01451">
    <property type="entry name" value="B_ant_repeat"/>
    <property type="match status" value="1"/>
</dbReference>
<name>A0ABT5N0M3_9BURK</name>
<keyword evidence="3" id="KW-1185">Reference proteome</keyword>
<sequence length="212" mass="22382">MNRDIESVVGRIRSRSVLALVLGWTLLAGVTGASAQAVSSVSSAAVSTEQKQSVTVKLAQFKVVTGPGGQERLVDASSVKPGDIVEYQATYLNRDTKPVTGLLATLPIPAGMEYLPKTASPGADRVKAATQGGAYGVEPLQRQVQVNGKPQIEPVPYGQYRSLQWALGQLPPGAEFLVKARVQVERYLPPKAASLPGTTRAAPPSVDILKPK</sequence>
<dbReference type="RefSeq" id="WP_273952064.1">
    <property type="nucleotide sequence ID" value="NZ_JAQSIP010000006.1"/>
</dbReference>
<evidence type="ECO:0000313" key="3">
    <source>
        <dbReference type="Proteomes" id="UP001528673"/>
    </source>
</evidence>
<accession>A0ABT5N0M3</accession>
<reference evidence="2 3" key="1">
    <citation type="submission" date="2023-02" db="EMBL/GenBank/DDBJ databases">
        <title>Bacterial whole genomic sequence of Curvibacter sp. HBC61.</title>
        <authorList>
            <person name="Le V."/>
            <person name="Ko S.-R."/>
            <person name="Ahn C.-Y."/>
            <person name="Oh H.-M."/>
        </authorList>
    </citation>
    <scope>NUCLEOTIDE SEQUENCE [LARGE SCALE GENOMIC DNA]</scope>
    <source>
        <strain evidence="2 3">HBC61</strain>
    </source>
</reference>
<protein>
    <recommendedName>
        <fullName evidence="4">DUF11 domain-containing protein</fullName>
    </recommendedName>
</protein>
<dbReference type="InterPro" id="IPR047589">
    <property type="entry name" value="DUF11_rpt"/>
</dbReference>
<feature type="region of interest" description="Disordered" evidence="1">
    <location>
        <begin position="192"/>
        <end position="212"/>
    </location>
</feature>
<comment type="caution">
    <text evidence="2">The sequence shown here is derived from an EMBL/GenBank/DDBJ whole genome shotgun (WGS) entry which is preliminary data.</text>
</comment>
<dbReference type="EMBL" id="JAQSIP010000006">
    <property type="protein sequence ID" value="MDD0839593.1"/>
    <property type="molecule type" value="Genomic_DNA"/>
</dbReference>
<evidence type="ECO:0000256" key="1">
    <source>
        <dbReference type="SAM" id="MobiDB-lite"/>
    </source>
</evidence>
<evidence type="ECO:0000313" key="2">
    <source>
        <dbReference type="EMBL" id="MDD0839593.1"/>
    </source>
</evidence>
<evidence type="ECO:0008006" key="4">
    <source>
        <dbReference type="Google" id="ProtNLM"/>
    </source>
</evidence>